<keyword evidence="6 11" id="KW-0547">Nucleotide-binding</keyword>
<feature type="binding site" evidence="12">
    <location>
        <position position="129"/>
    </location>
    <ligand>
        <name>L-histidine</name>
        <dbReference type="ChEBI" id="CHEBI:57595"/>
    </ligand>
</feature>
<evidence type="ECO:0000256" key="1">
    <source>
        <dbReference type="ARBA" id="ARBA00004496"/>
    </source>
</evidence>
<evidence type="ECO:0000259" key="13">
    <source>
        <dbReference type="PROSITE" id="PS50862"/>
    </source>
</evidence>
<dbReference type="InterPro" id="IPR045864">
    <property type="entry name" value="aa-tRNA-synth_II/BPL/LPL"/>
</dbReference>
<comment type="similarity">
    <text evidence="2 11">Belongs to the class-II aminoacyl-tRNA synthetase family.</text>
</comment>
<dbReference type="InterPro" id="IPR015807">
    <property type="entry name" value="His-tRNA-ligase"/>
</dbReference>
<dbReference type="STRING" id="1454003.AW10_01331"/>
<dbReference type="GO" id="GO:0005524">
    <property type="term" value="F:ATP binding"/>
    <property type="evidence" value="ECO:0007669"/>
    <property type="project" value="UniProtKB-UniRule"/>
</dbReference>
<dbReference type="Pfam" id="PF03129">
    <property type="entry name" value="HGTP_anticodon"/>
    <property type="match status" value="1"/>
</dbReference>
<evidence type="ECO:0000313" key="15">
    <source>
        <dbReference type="Proteomes" id="UP000021816"/>
    </source>
</evidence>
<dbReference type="CDD" id="cd00773">
    <property type="entry name" value="HisRS-like_core"/>
    <property type="match status" value="1"/>
</dbReference>
<dbReference type="PIRSF" id="PIRSF001549">
    <property type="entry name" value="His-tRNA_synth"/>
    <property type="match status" value="1"/>
</dbReference>
<dbReference type="GO" id="GO:0006427">
    <property type="term" value="P:histidyl-tRNA aminoacylation"/>
    <property type="evidence" value="ECO:0007669"/>
    <property type="project" value="UniProtKB-UniRule"/>
</dbReference>
<keyword evidence="4 11" id="KW-0963">Cytoplasm</keyword>
<feature type="domain" description="Aminoacyl-transfer RNA synthetases class-II family profile" evidence="13">
    <location>
        <begin position="1"/>
        <end position="317"/>
    </location>
</feature>
<evidence type="ECO:0000256" key="2">
    <source>
        <dbReference type="ARBA" id="ARBA00008226"/>
    </source>
</evidence>
<dbReference type="NCBIfam" id="TIGR00442">
    <property type="entry name" value="hisS"/>
    <property type="match status" value="1"/>
</dbReference>
<dbReference type="SUPFAM" id="SSF52954">
    <property type="entry name" value="Class II aaRS ABD-related"/>
    <property type="match status" value="1"/>
</dbReference>
<dbReference type="InterPro" id="IPR036621">
    <property type="entry name" value="Anticodon-bd_dom_sf"/>
</dbReference>
<keyword evidence="5 11" id="KW-0436">Ligase</keyword>
<keyword evidence="9 11" id="KW-0030">Aminoacyl-tRNA synthetase</keyword>
<evidence type="ECO:0000256" key="4">
    <source>
        <dbReference type="ARBA" id="ARBA00022490"/>
    </source>
</evidence>
<comment type="subcellular location">
    <subcellularLocation>
        <location evidence="1 11">Cytoplasm</location>
    </subcellularLocation>
</comment>
<dbReference type="Proteomes" id="UP000021816">
    <property type="component" value="Unassembled WGS sequence"/>
</dbReference>
<name>A0A011P0I0_9PROT</name>
<feature type="binding site" evidence="12">
    <location>
        <begin position="85"/>
        <end position="87"/>
    </location>
    <ligand>
        <name>L-histidine</name>
        <dbReference type="ChEBI" id="CHEBI:57595"/>
    </ligand>
</feature>
<accession>A0A011P0I0</accession>
<feature type="binding site" evidence="12">
    <location>
        <position position="115"/>
    </location>
    <ligand>
        <name>L-histidine</name>
        <dbReference type="ChEBI" id="CHEBI:57595"/>
    </ligand>
</feature>
<dbReference type="PANTHER" id="PTHR43707:SF1">
    <property type="entry name" value="HISTIDINE--TRNA LIGASE, MITOCHONDRIAL-RELATED"/>
    <property type="match status" value="1"/>
</dbReference>
<dbReference type="CDD" id="cd00859">
    <property type="entry name" value="HisRS_anticodon"/>
    <property type="match status" value="1"/>
</dbReference>
<dbReference type="InterPro" id="IPR006195">
    <property type="entry name" value="aa-tRNA-synth_II"/>
</dbReference>
<evidence type="ECO:0000256" key="6">
    <source>
        <dbReference type="ARBA" id="ARBA00022741"/>
    </source>
</evidence>
<evidence type="ECO:0000256" key="3">
    <source>
        <dbReference type="ARBA" id="ARBA00011738"/>
    </source>
</evidence>
<dbReference type="EC" id="6.1.1.21" evidence="11"/>
<organism evidence="14 15">
    <name type="scientific">Candidatus Accumulibacter appositus</name>
    <dbReference type="NCBI Taxonomy" id="1454003"/>
    <lineage>
        <taxon>Bacteria</taxon>
        <taxon>Pseudomonadati</taxon>
        <taxon>Pseudomonadota</taxon>
        <taxon>Betaproteobacteria</taxon>
        <taxon>Candidatus Accumulibacter</taxon>
    </lineage>
</organism>
<evidence type="ECO:0000256" key="5">
    <source>
        <dbReference type="ARBA" id="ARBA00022598"/>
    </source>
</evidence>
<proteinExistence type="inferred from homology"/>
<protein>
    <recommendedName>
        <fullName evidence="11">Histidine--tRNA ligase</fullName>
        <ecNumber evidence="11">6.1.1.21</ecNumber>
    </recommendedName>
    <alternativeName>
        <fullName evidence="11">Histidyl-tRNA synthetase</fullName>
        <shortName evidence="11">HisRS</shortName>
    </alternativeName>
</protein>
<sequence length="432" mass="47751">MISQKIQSVRGMNDILPDEAEFWDLFDETIRSWLKSYAYRPLRLPIVEPTPLFKRAIGEVTDIVEKEMYSFVDSLNGEPLTLRPEGTAGCVRAVIQHNLIAQQPQRLYYMGQMFRHERPQKGRYRQFHQVGVEALGFPGPDIDAEHILMGARLWDDLGLDGISLQLNTLGQAAERASHRAELIVYLEQHSDLLDDDARRRLHSNPLRILDSKNPALQELILAAPKLIDHLGSESMAHFEGVQQVLRDAGQPFEINPRLVRGLDYYNLTVFEWVTDRLGAQGTVCAGGRYDGLVQQLGGRPAPACGFAMGVERLISLIREAGGDTKAAAVDVYLVHQGTAASRLAARVAEGLRDRAIDVLFHCGGGSFKSQMKKADASGASFAVIIGDDEAGAGEVTLKPLRATGEQPNQQKRVSIDAVADEIMSSILDWDES</sequence>
<evidence type="ECO:0000256" key="7">
    <source>
        <dbReference type="ARBA" id="ARBA00022840"/>
    </source>
</evidence>
<evidence type="ECO:0000256" key="12">
    <source>
        <dbReference type="PIRSR" id="PIRSR001549-1"/>
    </source>
</evidence>
<reference evidence="14 15" key="1">
    <citation type="submission" date="2014-02" db="EMBL/GenBank/DDBJ databases">
        <title>Expanding our view of genomic diversity in Candidatus Accumulibacter clades.</title>
        <authorList>
            <person name="Skennerton C.T."/>
            <person name="Barr J.J."/>
            <person name="Slater F.R."/>
            <person name="Bond P.L."/>
            <person name="Tyson G.W."/>
        </authorList>
    </citation>
    <scope>NUCLEOTIDE SEQUENCE [LARGE SCALE GENOMIC DNA]</scope>
    <source>
        <strain evidence="15">BA-92</strain>
    </source>
</reference>
<evidence type="ECO:0000313" key="14">
    <source>
        <dbReference type="EMBL" id="EXI81131.1"/>
    </source>
</evidence>
<comment type="caution">
    <text evidence="14">The sequence shown here is derived from an EMBL/GenBank/DDBJ whole genome shotgun (WGS) entry which is preliminary data.</text>
</comment>
<feature type="binding site" evidence="12">
    <location>
        <position position="133"/>
    </location>
    <ligand>
        <name>L-histidine</name>
        <dbReference type="ChEBI" id="CHEBI:57595"/>
    </ligand>
</feature>
<evidence type="ECO:0000256" key="11">
    <source>
        <dbReference type="HAMAP-Rule" id="MF_00127"/>
    </source>
</evidence>
<dbReference type="PATRIC" id="fig|1454003.3.peg.1369"/>
<keyword evidence="8 11" id="KW-0648">Protein biosynthesis</keyword>
<dbReference type="AlphaFoldDB" id="A0A011P0I0"/>
<evidence type="ECO:0000256" key="10">
    <source>
        <dbReference type="ARBA" id="ARBA00047639"/>
    </source>
</evidence>
<dbReference type="InterPro" id="IPR004154">
    <property type="entry name" value="Anticodon-bd"/>
</dbReference>
<comment type="catalytic activity">
    <reaction evidence="10 11">
        <text>tRNA(His) + L-histidine + ATP = L-histidyl-tRNA(His) + AMP + diphosphate + H(+)</text>
        <dbReference type="Rhea" id="RHEA:17313"/>
        <dbReference type="Rhea" id="RHEA-COMP:9665"/>
        <dbReference type="Rhea" id="RHEA-COMP:9689"/>
        <dbReference type="ChEBI" id="CHEBI:15378"/>
        <dbReference type="ChEBI" id="CHEBI:30616"/>
        <dbReference type="ChEBI" id="CHEBI:33019"/>
        <dbReference type="ChEBI" id="CHEBI:57595"/>
        <dbReference type="ChEBI" id="CHEBI:78442"/>
        <dbReference type="ChEBI" id="CHEBI:78527"/>
        <dbReference type="ChEBI" id="CHEBI:456215"/>
        <dbReference type="EC" id="6.1.1.21"/>
    </reaction>
</comment>
<dbReference type="PROSITE" id="PS50862">
    <property type="entry name" value="AA_TRNA_LIGASE_II"/>
    <property type="match status" value="1"/>
</dbReference>
<dbReference type="InterPro" id="IPR033656">
    <property type="entry name" value="HisRS_anticodon"/>
</dbReference>
<gene>
    <name evidence="11 14" type="primary">hisS</name>
    <name evidence="14" type="ORF">AW10_01331</name>
</gene>
<dbReference type="Pfam" id="PF13393">
    <property type="entry name" value="tRNA-synt_His"/>
    <property type="match status" value="1"/>
</dbReference>
<dbReference type="SUPFAM" id="SSF55681">
    <property type="entry name" value="Class II aaRS and biotin synthetases"/>
    <property type="match status" value="1"/>
</dbReference>
<dbReference type="InterPro" id="IPR041715">
    <property type="entry name" value="HisRS-like_core"/>
</dbReference>
<dbReference type="PANTHER" id="PTHR43707">
    <property type="entry name" value="HISTIDYL-TRNA SYNTHETASE"/>
    <property type="match status" value="1"/>
</dbReference>
<dbReference type="EMBL" id="JEMX01000026">
    <property type="protein sequence ID" value="EXI81131.1"/>
    <property type="molecule type" value="Genomic_DNA"/>
</dbReference>
<feature type="binding site" evidence="12">
    <location>
        <position position="260"/>
    </location>
    <ligand>
        <name>L-histidine</name>
        <dbReference type="ChEBI" id="CHEBI:57595"/>
    </ligand>
</feature>
<evidence type="ECO:0000256" key="9">
    <source>
        <dbReference type="ARBA" id="ARBA00023146"/>
    </source>
</evidence>
<dbReference type="Gene3D" id="3.40.50.800">
    <property type="entry name" value="Anticodon-binding domain"/>
    <property type="match status" value="1"/>
</dbReference>
<evidence type="ECO:0000256" key="8">
    <source>
        <dbReference type="ARBA" id="ARBA00022917"/>
    </source>
</evidence>
<dbReference type="InterPro" id="IPR004516">
    <property type="entry name" value="HisRS/HisZ"/>
</dbReference>
<dbReference type="HAMAP" id="MF_00127">
    <property type="entry name" value="His_tRNA_synth"/>
    <property type="match status" value="1"/>
</dbReference>
<feature type="binding site" evidence="12">
    <location>
        <begin position="264"/>
        <end position="265"/>
    </location>
    <ligand>
        <name>L-histidine</name>
        <dbReference type="ChEBI" id="CHEBI:57595"/>
    </ligand>
</feature>
<keyword evidence="7 11" id="KW-0067">ATP-binding</keyword>
<dbReference type="GO" id="GO:0005737">
    <property type="term" value="C:cytoplasm"/>
    <property type="evidence" value="ECO:0007669"/>
    <property type="project" value="UniProtKB-SubCell"/>
</dbReference>
<dbReference type="Gene3D" id="3.30.930.10">
    <property type="entry name" value="Bira Bifunctional Protein, Domain 2"/>
    <property type="match status" value="1"/>
</dbReference>
<comment type="subunit">
    <text evidence="3 11">Homodimer.</text>
</comment>
<dbReference type="GO" id="GO:0004821">
    <property type="term" value="F:histidine-tRNA ligase activity"/>
    <property type="evidence" value="ECO:0007669"/>
    <property type="project" value="UniProtKB-UniRule"/>
</dbReference>
<dbReference type="FunFam" id="3.30.930.10:FF:000005">
    <property type="entry name" value="Histidine--tRNA ligase"/>
    <property type="match status" value="1"/>
</dbReference>